<dbReference type="GO" id="GO:0000976">
    <property type="term" value="F:transcription cis-regulatory region binding"/>
    <property type="evidence" value="ECO:0007669"/>
    <property type="project" value="TreeGrafter"/>
</dbReference>
<organism evidence="9 10">
    <name type="scientific">Nitrospira lenta</name>
    <dbReference type="NCBI Taxonomy" id="1436998"/>
    <lineage>
        <taxon>Bacteria</taxon>
        <taxon>Pseudomonadati</taxon>
        <taxon>Nitrospirota</taxon>
        <taxon>Nitrospiria</taxon>
        <taxon>Nitrospirales</taxon>
        <taxon>Nitrospiraceae</taxon>
        <taxon>Nitrospira</taxon>
    </lineage>
</organism>
<evidence type="ECO:0000313" key="9">
    <source>
        <dbReference type="EMBL" id="SPP63386.1"/>
    </source>
</evidence>
<evidence type="ECO:0000256" key="2">
    <source>
        <dbReference type="ARBA" id="ARBA00023012"/>
    </source>
</evidence>
<dbReference type="SUPFAM" id="SSF46894">
    <property type="entry name" value="C-terminal effector domain of the bipartite response regulators"/>
    <property type="match status" value="1"/>
</dbReference>
<proteinExistence type="predicted"/>
<evidence type="ECO:0000256" key="4">
    <source>
        <dbReference type="ARBA" id="ARBA00023125"/>
    </source>
</evidence>
<feature type="compositionally biased region" description="Polar residues" evidence="7">
    <location>
        <begin position="495"/>
        <end position="510"/>
    </location>
</feature>
<feature type="region of interest" description="Disordered" evidence="7">
    <location>
        <begin position="1"/>
        <end position="20"/>
    </location>
</feature>
<gene>
    <name evidence="9" type="ORF">NITLEN_10472</name>
</gene>
<dbReference type="GO" id="GO:0000156">
    <property type="term" value="F:phosphorelay response regulator activity"/>
    <property type="evidence" value="ECO:0007669"/>
    <property type="project" value="TreeGrafter"/>
</dbReference>
<name>A0A330L8Y1_9BACT</name>
<dbReference type="CDD" id="cd00383">
    <property type="entry name" value="trans_reg_C"/>
    <property type="match status" value="1"/>
</dbReference>
<keyword evidence="10" id="KW-1185">Reference proteome</keyword>
<evidence type="ECO:0000256" key="7">
    <source>
        <dbReference type="SAM" id="MobiDB-lite"/>
    </source>
</evidence>
<dbReference type="GO" id="GO:0032993">
    <property type="term" value="C:protein-DNA complex"/>
    <property type="evidence" value="ECO:0007669"/>
    <property type="project" value="TreeGrafter"/>
</dbReference>
<evidence type="ECO:0000256" key="5">
    <source>
        <dbReference type="ARBA" id="ARBA00023163"/>
    </source>
</evidence>
<reference evidence="10" key="1">
    <citation type="submission" date="2018-04" db="EMBL/GenBank/DDBJ databases">
        <authorList>
            <person name="Lucker S."/>
            <person name="Sakoula D."/>
        </authorList>
    </citation>
    <scope>NUCLEOTIDE SEQUENCE [LARGE SCALE GENOMIC DNA]</scope>
</reference>
<keyword evidence="1" id="KW-0597">Phosphoprotein</keyword>
<evidence type="ECO:0000313" key="10">
    <source>
        <dbReference type="Proteomes" id="UP000248168"/>
    </source>
</evidence>
<dbReference type="Proteomes" id="UP000248168">
    <property type="component" value="Unassembled WGS sequence"/>
</dbReference>
<dbReference type="GO" id="GO:0006355">
    <property type="term" value="P:regulation of DNA-templated transcription"/>
    <property type="evidence" value="ECO:0007669"/>
    <property type="project" value="InterPro"/>
</dbReference>
<dbReference type="PANTHER" id="PTHR48111">
    <property type="entry name" value="REGULATOR OF RPOS"/>
    <property type="match status" value="1"/>
</dbReference>
<dbReference type="InParanoid" id="A0A330L8Y1"/>
<dbReference type="Pfam" id="PF00486">
    <property type="entry name" value="Trans_reg_C"/>
    <property type="match status" value="1"/>
</dbReference>
<dbReference type="InterPro" id="IPR036388">
    <property type="entry name" value="WH-like_DNA-bd_sf"/>
</dbReference>
<keyword evidence="5" id="KW-0804">Transcription</keyword>
<dbReference type="InterPro" id="IPR039420">
    <property type="entry name" value="WalR-like"/>
</dbReference>
<keyword evidence="4 6" id="KW-0238">DNA-binding</keyword>
<dbReference type="PANTHER" id="PTHR48111:SF1">
    <property type="entry name" value="TWO-COMPONENT RESPONSE REGULATOR ORR33"/>
    <property type="match status" value="1"/>
</dbReference>
<evidence type="ECO:0000256" key="3">
    <source>
        <dbReference type="ARBA" id="ARBA00023015"/>
    </source>
</evidence>
<evidence type="ECO:0000256" key="6">
    <source>
        <dbReference type="PROSITE-ProRule" id="PRU01091"/>
    </source>
</evidence>
<dbReference type="EMBL" id="OUNR01000001">
    <property type="protein sequence ID" value="SPP63386.1"/>
    <property type="molecule type" value="Genomic_DNA"/>
</dbReference>
<feature type="region of interest" description="Disordered" evidence="7">
    <location>
        <begin position="491"/>
        <end position="514"/>
    </location>
</feature>
<evidence type="ECO:0000256" key="1">
    <source>
        <dbReference type="ARBA" id="ARBA00022553"/>
    </source>
</evidence>
<sequence>MATDTTMRSHKPPRSQARSKVMDGALAPMDPAIRPTTVTLPSVTKCTPCKRSETDTRNRMKHPHDSLRRINAQPRVNSLCLVGALLLLSLTSIETHASGILPVDEGAGSVGFASDTQPWLISHRLPEKTETQDAALVLHERPENMAPVVPASRQNPAADTGRPSHWIDQCSPRFTFDRSLQDVAYSSPAQPHAGAIDAGSNAPAVPISTPPSSGLLFMTALVGMLGTVTAVRGEARFKRAVPASDLAPPRRGAAVPIVVLTSDGGLATQLEGYLHRAGYEARVAATPSEIVALTDPASLLLVLVDCRTHDWDMLRTDSSLRHVLLMAVVPPDCFYTECHVIADLERGMDGIYEMHDGHRLFIAKVGAYLRRARCASARRGVHHVGAIELDGDAHEVTIAGRPVKLTTKPFAILSVLMREPSKVFSRSKLIDLVWGPDIAVGEHTVDVHVHVLRQLLDREPHCRCELLTINRIGFTLRPVAAAGSIRTNRLRPISHASSDSQAHARTTPGTMSKHVAARAHRLLMGPPLNTTASACIAAPCG</sequence>
<dbReference type="PROSITE" id="PS51755">
    <property type="entry name" value="OMPR_PHOB"/>
    <property type="match status" value="1"/>
</dbReference>
<dbReference type="OrthoDB" id="9801604at2"/>
<dbReference type="GO" id="GO:0005829">
    <property type="term" value="C:cytosol"/>
    <property type="evidence" value="ECO:0007669"/>
    <property type="project" value="TreeGrafter"/>
</dbReference>
<dbReference type="Gene3D" id="1.10.10.10">
    <property type="entry name" value="Winged helix-like DNA-binding domain superfamily/Winged helix DNA-binding domain"/>
    <property type="match status" value="1"/>
</dbReference>
<dbReference type="AlphaFoldDB" id="A0A330L8Y1"/>
<protein>
    <recommendedName>
        <fullName evidence="8">OmpR/PhoB-type domain-containing protein</fullName>
    </recommendedName>
</protein>
<dbReference type="SMART" id="SM00862">
    <property type="entry name" value="Trans_reg_C"/>
    <property type="match status" value="1"/>
</dbReference>
<evidence type="ECO:0000259" key="8">
    <source>
        <dbReference type="PROSITE" id="PS51755"/>
    </source>
</evidence>
<dbReference type="InterPro" id="IPR001867">
    <property type="entry name" value="OmpR/PhoB-type_DNA-bd"/>
</dbReference>
<accession>A0A330L8Y1</accession>
<keyword evidence="2" id="KW-0902">Two-component regulatory system</keyword>
<keyword evidence="3" id="KW-0805">Transcription regulation</keyword>
<feature type="domain" description="OmpR/PhoB-type" evidence="8">
    <location>
        <begin position="379"/>
        <end position="478"/>
    </location>
</feature>
<feature type="DNA-binding region" description="OmpR/PhoB-type" evidence="6">
    <location>
        <begin position="379"/>
        <end position="478"/>
    </location>
</feature>
<dbReference type="InterPro" id="IPR016032">
    <property type="entry name" value="Sig_transdc_resp-reg_C-effctor"/>
</dbReference>